<dbReference type="Pfam" id="PF00762">
    <property type="entry name" value="Ferrochelatase"/>
    <property type="match status" value="1"/>
</dbReference>
<evidence type="ECO:0000256" key="9">
    <source>
        <dbReference type="HAMAP-Rule" id="MF_00323"/>
    </source>
</evidence>
<evidence type="ECO:0000256" key="5">
    <source>
        <dbReference type="ARBA" id="ARBA00023133"/>
    </source>
</evidence>
<feature type="binding site" evidence="9">
    <location>
        <position position="211"/>
    </location>
    <ligand>
        <name>Fe(2+)</name>
        <dbReference type="ChEBI" id="CHEBI:29033"/>
    </ligand>
</feature>
<keyword evidence="6 9" id="KW-0456">Lyase</keyword>
<dbReference type="SUPFAM" id="SSF53800">
    <property type="entry name" value="Chelatase"/>
    <property type="match status" value="1"/>
</dbReference>
<comment type="function">
    <text evidence="9">Catalyzes the ferrous insertion into protoporphyrin IX.</text>
</comment>
<evidence type="ECO:0000256" key="3">
    <source>
        <dbReference type="ARBA" id="ARBA00022723"/>
    </source>
</evidence>
<keyword evidence="7 9" id="KW-0627">Porphyrin biosynthesis</keyword>
<evidence type="ECO:0000313" key="12">
    <source>
        <dbReference type="EMBL" id="MCP1673504.1"/>
    </source>
</evidence>
<dbReference type="GO" id="GO:0006783">
    <property type="term" value="P:heme biosynthetic process"/>
    <property type="evidence" value="ECO:0007669"/>
    <property type="project" value="UniProtKB-UniRule"/>
</dbReference>
<keyword evidence="4 9" id="KW-0408">Iron</keyword>
<evidence type="ECO:0000256" key="10">
    <source>
        <dbReference type="RuleBase" id="RU004185"/>
    </source>
</evidence>
<keyword evidence="5 9" id="KW-0350">Heme biosynthesis</keyword>
<dbReference type="GO" id="GO:0004325">
    <property type="term" value="F:ferrochelatase activity"/>
    <property type="evidence" value="ECO:0007669"/>
    <property type="project" value="UniProtKB-UniRule"/>
</dbReference>
<comment type="similarity">
    <text evidence="1 9 10">Belongs to the ferrochelatase family.</text>
</comment>
<evidence type="ECO:0000256" key="7">
    <source>
        <dbReference type="ARBA" id="ARBA00023244"/>
    </source>
</evidence>
<comment type="caution">
    <text evidence="12">The sequence shown here is derived from an EMBL/GenBank/DDBJ whole genome shotgun (WGS) entry which is preliminary data.</text>
</comment>
<comment type="catalytic activity">
    <reaction evidence="9">
        <text>heme b + 2 H(+) = protoporphyrin IX + Fe(2+)</text>
        <dbReference type="Rhea" id="RHEA:22584"/>
        <dbReference type="ChEBI" id="CHEBI:15378"/>
        <dbReference type="ChEBI" id="CHEBI:29033"/>
        <dbReference type="ChEBI" id="CHEBI:57306"/>
        <dbReference type="ChEBI" id="CHEBI:60344"/>
        <dbReference type="EC" id="4.98.1.1"/>
    </reaction>
</comment>
<proteinExistence type="inferred from homology"/>
<comment type="subcellular location">
    <subcellularLocation>
        <location evidence="9">Cytoplasm</location>
    </subcellularLocation>
</comment>
<dbReference type="EC" id="4.98.1.1" evidence="9"/>
<keyword evidence="2 9" id="KW-0963">Cytoplasm</keyword>
<dbReference type="HAMAP" id="MF_00323">
    <property type="entry name" value="Ferrochelatase"/>
    <property type="match status" value="1"/>
</dbReference>
<dbReference type="PANTHER" id="PTHR11108:SF1">
    <property type="entry name" value="FERROCHELATASE, MITOCHONDRIAL"/>
    <property type="match status" value="1"/>
</dbReference>
<dbReference type="InterPro" id="IPR033644">
    <property type="entry name" value="Ferrochelatase_C"/>
</dbReference>
<dbReference type="CDD" id="cd03411">
    <property type="entry name" value="Ferrochelatase_N"/>
    <property type="match status" value="1"/>
</dbReference>
<dbReference type="Gene3D" id="3.40.50.1400">
    <property type="match status" value="2"/>
</dbReference>
<keyword evidence="3 9" id="KW-0479">Metal-binding</keyword>
<keyword evidence="13" id="KW-1185">Reference proteome</keyword>
<dbReference type="InterPro" id="IPR033659">
    <property type="entry name" value="Ferrochelatase_N"/>
</dbReference>
<dbReference type="EMBL" id="JALJXV010000001">
    <property type="protein sequence ID" value="MCP1673504.1"/>
    <property type="molecule type" value="Genomic_DNA"/>
</dbReference>
<dbReference type="FunFam" id="3.40.50.1400:FF:000002">
    <property type="entry name" value="Ferrochelatase"/>
    <property type="match status" value="1"/>
</dbReference>
<reference evidence="12" key="1">
    <citation type="submission" date="2022-03" db="EMBL/GenBank/DDBJ databases">
        <title>Genomic Encyclopedia of Type Strains, Phase III (KMG-III): the genomes of soil and plant-associated and newly described type strains.</title>
        <authorList>
            <person name="Whitman W."/>
        </authorList>
    </citation>
    <scope>NUCLEOTIDE SEQUENCE</scope>
    <source>
        <strain evidence="12">ANL 6-2</strain>
    </source>
</reference>
<accession>A0AAE3KAG4</accession>
<organism evidence="12 13">
    <name type="scientific">Natronocella acetinitrilica</name>
    <dbReference type="NCBI Taxonomy" id="414046"/>
    <lineage>
        <taxon>Bacteria</taxon>
        <taxon>Pseudomonadati</taxon>
        <taxon>Pseudomonadota</taxon>
        <taxon>Gammaproteobacteria</taxon>
        <taxon>Chromatiales</taxon>
        <taxon>Ectothiorhodospiraceae</taxon>
        <taxon>Natronocella</taxon>
    </lineage>
</organism>
<sequence>MPRFSAKDAFKHDDTPRLGVLVANLGTPDAPTAPALRTYLAQFLADPRVVEVPRLLWRIILHGIVLRTRPAKSARAYAEVWTDEGSPLLVISRAQTEGIAQRLHSRLEGPVAVELGMRYGSPSIPKALQTLRQAGAERLLVLPMYPQYSGATTASTFDALADELKGWRWVPELRFIGQYHDDPAYIACLAASIREHWEAHGRGDKLLFSFHGTPQRYLLDGDPYHCQCQKTARLVAQSLQLPDDAWQVTFQSRFGREVWLQPYTDKTVEALGKSGLKTLDVICAGFSADCLETLEEIQGENAEIFEEAGGGELRYIAALNDRSDHLDMLTDLILSHAQGWPEAGGGARGRRDTEETGELATAQGAES</sequence>
<name>A0AAE3KAG4_9GAMM</name>
<dbReference type="InterPro" id="IPR001015">
    <property type="entry name" value="Ferrochelatase"/>
</dbReference>
<evidence type="ECO:0000256" key="6">
    <source>
        <dbReference type="ARBA" id="ARBA00023239"/>
    </source>
</evidence>
<dbReference type="CDD" id="cd00419">
    <property type="entry name" value="Ferrochelatase_C"/>
    <property type="match status" value="1"/>
</dbReference>
<feature type="binding site" evidence="9">
    <location>
        <position position="292"/>
    </location>
    <ligand>
        <name>Fe(2+)</name>
        <dbReference type="ChEBI" id="CHEBI:29033"/>
    </ligand>
</feature>
<evidence type="ECO:0000256" key="8">
    <source>
        <dbReference type="ARBA" id="ARBA00024536"/>
    </source>
</evidence>
<evidence type="ECO:0000256" key="11">
    <source>
        <dbReference type="SAM" id="MobiDB-lite"/>
    </source>
</evidence>
<evidence type="ECO:0000256" key="1">
    <source>
        <dbReference type="ARBA" id="ARBA00007718"/>
    </source>
</evidence>
<dbReference type="PANTHER" id="PTHR11108">
    <property type="entry name" value="FERROCHELATASE"/>
    <property type="match status" value="1"/>
</dbReference>
<evidence type="ECO:0000313" key="13">
    <source>
        <dbReference type="Proteomes" id="UP001205843"/>
    </source>
</evidence>
<dbReference type="NCBIfam" id="TIGR00109">
    <property type="entry name" value="hemH"/>
    <property type="match status" value="1"/>
</dbReference>
<dbReference type="AlphaFoldDB" id="A0AAE3KAG4"/>
<dbReference type="GO" id="GO:0046872">
    <property type="term" value="F:metal ion binding"/>
    <property type="evidence" value="ECO:0007669"/>
    <property type="project" value="UniProtKB-KW"/>
</dbReference>
<comment type="pathway">
    <text evidence="9">Porphyrin-containing compound metabolism; protoheme biosynthesis; protoheme from protoporphyrin-IX: step 1/1.</text>
</comment>
<feature type="region of interest" description="Disordered" evidence="11">
    <location>
        <begin position="340"/>
        <end position="367"/>
    </location>
</feature>
<evidence type="ECO:0000256" key="2">
    <source>
        <dbReference type="ARBA" id="ARBA00022490"/>
    </source>
</evidence>
<evidence type="ECO:0000256" key="4">
    <source>
        <dbReference type="ARBA" id="ARBA00023004"/>
    </source>
</evidence>
<dbReference type="GO" id="GO:0005737">
    <property type="term" value="C:cytoplasm"/>
    <property type="evidence" value="ECO:0007669"/>
    <property type="project" value="UniProtKB-SubCell"/>
</dbReference>
<gene>
    <name evidence="9" type="primary">hemH</name>
    <name evidence="12" type="ORF">J2T57_000596</name>
</gene>
<dbReference type="Proteomes" id="UP001205843">
    <property type="component" value="Unassembled WGS sequence"/>
</dbReference>
<protein>
    <recommendedName>
        <fullName evidence="9">Ferrochelatase</fullName>
        <ecNumber evidence="9">4.98.1.1</ecNumber>
    </recommendedName>
    <alternativeName>
        <fullName evidence="9">Heme synthase</fullName>
    </alternativeName>
    <alternativeName>
        <fullName evidence="9">Protoheme ferro-lyase</fullName>
    </alternativeName>
</protein>
<dbReference type="RefSeq" id="WP_253473956.1">
    <property type="nucleotide sequence ID" value="NZ_JALJXV010000001.1"/>
</dbReference>
<comment type="catalytic activity">
    <reaction evidence="8">
        <text>Fe-coproporphyrin III + 2 H(+) = coproporphyrin III + Fe(2+)</text>
        <dbReference type="Rhea" id="RHEA:49572"/>
        <dbReference type="ChEBI" id="CHEBI:15378"/>
        <dbReference type="ChEBI" id="CHEBI:29033"/>
        <dbReference type="ChEBI" id="CHEBI:68438"/>
        <dbReference type="ChEBI" id="CHEBI:131725"/>
        <dbReference type="EC" id="4.99.1.9"/>
    </reaction>
    <physiologicalReaction direction="right-to-left" evidence="8">
        <dbReference type="Rhea" id="RHEA:49574"/>
    </physiologicalReaction>
</comment>